<reference evidence="1" key="1">
    <citation type="submission" date="2013-11" db="EMBL/GenBank/DDBJ databases">
        <title>Genome sequence of the fusiform rust pathogen reveals effectors for host alternation and coevolution with pine.</title>
        <authorList>
            <consortium name="DOE Joint Genome Institute"/>
            <person name="Smith K."/>
            <person name="Pendleton A."/>
            <person name="Kubisiak T."/>
            <person name="Anderson C."/>
            <person name="Salamov A."/>
            <person name="Aerts A."/>
            <person name="Riley R."/>
            <person name="Clum A."/>
            <person name="Lindquist E."/>
            <person name="Ence D."/>
            <person name="Campbell M."/>
            <person name="Kronenberg Z."/>
            <person name="Feau N."/>
            <person name="Dhillon B."/>
            <person name="Hamelin R."/>
            <person name="Burleigh J."/>
            <person name="Smith J."/>
            <person name="Yandell M."/>
            <person name="Nelson C."/>
            <person name="Grigoriev I."/>
            <person name="Davis J."/>
        </authorList>
    </citation>
    <scope>NUCLEOTIDE SEQUENCE</scope>
    <source>
        <strain evidence="1">G11</strain>
    </source>
</reference>
<evidence type="ECO:0000313" key="1">
    <source>
        <dbReference type="EMBL" id="KAG0147303.1"/>
    </source>
</evidence>
<dbReference type="EMBL" id="MU167249">
    <property type="protein sequence ID" value="KAG0147303.1"/>
    <property type="molecule type" value="Genomic_DNA"/>
</dbReference>
<organism evidence="1 2">
    <name type="scientific">Cronartium quercuum f. sp. fusiforme G11</name>
    <dbReference type="NCBI Taxonomy" id="708437"/>
    <lineage>
        <taxon>Eukaryota</taxon>
        <taxon>Fungi</taxon>
        <taxon>Dikarya</taxon>
        <taxon>Basidiomycota</taxon>
        <taxon>Pucciniomycotina</taxon>
        <taxon>Pucciniomycetes</taxon>
        <taxon>Pucciniales</taxon>
        <taxon>Coleosporiaceae</taxon>
        <taxon>Cronartium</taxon>
    </lineage>
</organism>
<comment type="caution">
    <text evidence="1">The sequence shown here is derived from an EMBL/GenBank/DDBJ whole genome shotgun (WGS) entry which is preliminary data.</text>
</comment>
<gene>
    <name evidence="1" type="ORF">CROQUDRAFT_91568</name>
</gene>
<accession>A0A9P6NNH7</accession>
<evidence type="ECO:0000313" key="2">
    <source>
        <dbReference type="Proteomes" id="UP000886653"/>
    </source>
</evidence>
<dbReference type="AlphaFoldDB" id="A0A9P6NNH7"/>
<sequence>MTDSDPPIDILMIELGLEIEREVVKQKEDRVHSVYLSPSISSVPKRRMWIDLPFLYPPFGGVHHFFQSPNPGTDTETGVPDSTTVPVLVFYKNRPNSLSHTISSPSILSSPPSGLVLVTFDRFLYKPYGLLLRQSIRILKEYINNTTTICFTVSHISSTVSCVPLFVFHNQIVYHYKS</sequence>
<dbReference type="Proteomes" id="UP000886653">
    <property type="component" value="Unassembled WGS sequence"/>
</dbReference>
<name>A0A9P6NNH7_9BASI</name>
<protein>
    <submittedName>
        <fullName evidence="1">Uncharacterized protein</fullName>
    </submittedName>
</protein>
<keyword evidence="2" id="KW-1185">Reference proteome</keyword>
<proteinExistence type="predicted"/>